<dbReference type="InterPro" id="IPR012280">
    <property type="entry name" value="Semialdhyde_DH_dimer_dom"/>
</dbReference>
<dbReference type="SUPFAM" id="SSF51735">
    <property type="entry name" value="NAD(P)-binding Rossmann-fold domains"/>
    <property type="match status" value="1"/>
</dbReference>
<dbReference type="SUPFAM" id="SSF55347">
    <property type="entry name" value="Glyceraldehyde-3-phosphate dehydrogenase-like, C-terminal domain"/>
    <property type="match status" value="1"/>
</dbReference>
<evidence type="ECO:0000256" key="1">
    <source>
        <dbReference type="ARBA" id="ARBA00010584"/>
    </source>
</evidence>
<dbReference type="PANTHER" id="PTHR46278">
    <property type="entry name" value="DEHYDROGENASE, PUTATIVE-RELATED"/>
    <property type="match status" value="1"/>
</dbReference>
<dbReference type="GO" id="GO:0008652">
    <property type="term" value="P:amino acid biosynthetic process"/>
    <property type="evidence" value="ECO:0007669"/>
    <property type="project" value="InterPro"/>
</dbReference>
<accession>A0A9D1WEY1</accession>
<dbReference type="Pfam" id="PF02774">
    <property type="entry name" value="Semialdhyde_dhC"/>
    <property type="match status" value="1"/>
</dbReference>
<dbReference type="InterPro" id="IPR036291">
    <property type="entry name" value="NAD(P)-bd_dom_sf"/>
</dbReference>
<dbReference type="Pfam" id="PF01118">
    <property type="entry name" value="Semialdhyde_dh"/>
    <property type="match status" value="1"/>
</dbReference>
<dbReference type="CDD" id="cd17894">
    <property type="entry name" value="ASADH_USG1_N"/>
    <property type="match status" value="1"/>
</dbReference>
<dbReference type="AlphaFoldDB" id="A0A9D1WEY1"/>
<gene>
    <name evidence="3" type="ORF">H9850_09355</name>
</gene>
<dbReference type="CDD" id="cd18129">
    <property type="entry name" value="ASADH_C_USG1_like"/>
    <property type="match status" value="1"/>
</dbReference>
<dbReference type="GO" id="GO:0046983">
    <property type="term" value="F:protein dimerization activity"/>
    <property type="evidence" value="ECO:0007669"/>
    <property type="project" value="InterPro"/>
</dbReference>
<sequence length="336" mass="37078">MKVAIYGYDTIVGKLVLEILEEDQNFKIDEFYPLSPIAGEYDAVPLRGKNYLISHVDEFDFAQADVALFLTTKDESERLVPKAQAAGCIVIDDSHLYAGIKNCPLVLREVNPYVIKEVQEKRLACVPLATSSEIVLSLAPLHDEYGIKQAVVTAMVSTSEHGELGTQTLARETMQLLNGVGVDVTDFPAQLAFNIHTRIGELNEQGVSSHEQIILHEVSTLMELSEHQLALTCVQVPTFYGHTLSVHVELEEDASLEDFKQALKQSSVLALEEEQEEGLISPVSCADLDSKLYIAHIRKFGRAAFDFTVVMDNTRHGEATAALDVLLLLQKALGQN</sequence>
<name>A0A9D1WEY1_9GAMM</name>
<dbReference type="PANTHER" id="PTHR46278:SF2">
    <property type="entry name" value="ASPARTATE-SEMIALDEHYDE DEHYDROGENASE"/>
    <property type="match status" value="1"/>
</dbReference>
<proteinExistence type="inferred from homology"/>
<organism evidence="3 4">
    <name type="scientific">Candidatus Anaerobiospirillum pullistercoris</name>
    <dbReference type="NCBI Taxonomy" id="2838452"/>
    <lineage>
        <taxon>Bacteria</taxon>
        <taxon>Pseudomonadati</taxon>
        <taxon>Pseudomonadota</taxon>
        <taxon>Gammaproteobacteria</taxon>
        <taxon>Aeromonadales</taxon>
        <taxon>Succinivibrionaceae</taxon>
        <taxon>Anaerobiospirillum</taxon>
    </lineage>
</organism>
<dbReference type="Gene3D" id="3.40.50.720">
    <property type="entry name" value="NAD(P)-binding Rossmann-like Domain"/>
    <property type="match status" value="1"/>
</dbReference>
<dbReference type="Gene3D" id="3.30.360.10">
    <property type="entry name" value="Dihydrodipicolinate Reductase, domain 2"/>
    <property type="match status" value="1"/>
</dbReference>
<dbReference type="EMBL" id="DXEV01000184">
    <property type="protein sequence ID" value="HIX57658.1"/>
    <property type="molecule type" value="Genomic_DNA"/>
</dbReference>
<evidence type="ECO:0000259" key="2">
    <source>
        <dbReference type="SMART" id="SM00859"/>
    </source>
</evidence>
<evidence type="ECO:0000313" key="3">
    <source>
        <dbReference type="EMBL" id="HIX57658.1"/>
    </source>
</evidence>
<reference evidence="3" key="2">
    <citation type="submission" date="2021-04" db="EMBL/GenBank/DDBJ databases">
        <authorList>
            <person name="Gilroy R."/>
        </authorList>
    </citation>
    <scope>NUCLEOTIDE SEQUENCE</scope>
    <source>
        <strain evidence="3">USASDec5-558</strain>
    </source>
</reference>
<feature type="domain" description="Semialdehyde dehydrogenase NAD-binding" evidence="2">
    <location>
        <begin position="2"/>
        <end position="118"/>
    </location>
</feature>
<dbReference type="GO" id="GO:0051287">
    <property type="term" value="F:NAD binding"/>
    <property type="evidence" value="ECO:0007669"/>
    <property type="project" value="InterPro"/>
</dbReference>
<dbReference type="SMART" id="SM00859">
    <property type="entry name" value="Semialdhyde_dh"/>
    <property type="match status" value="1"/>
</dbReference>
<dbReference type="Proteomes" id="UP000886829">
    <property type="component" value="Unassembled WGS sequence"/>
</dbReference>
<evidence type="ECO:0000313" key="4">
    <source>
        <dbReference type="Proteomes" id="UP000886829"/>
    </source>
</evidence>
<comment type="caution">
    <text evidence="3">The sequence shown here is derived from an EMBL/GenBank/DDBJ whole genome shotgun (WGS) entry which is preliminary data.</text>
</comment>
<dbReference type="GO" id="GO:0016620">
    <property type="term" value="F:oxidoreductase activity, acting on the aldehyde or oxo group of donors, NAD or NADP as acceptor"/>
    <property type="evidence" value="ECO:0007669"/>
    <property type="project" value="InterPro"/>
</dbReference>
<protein>
    <recommendedName>
        <fullName evidence="2">Semialdehyde dehydrogenase NAD-binding domain-containing protein</fullName>
    </recommendedName>
</protein>
<comment type="similarity">
    <text evidence="1">Belongs to the aspartate-semialdehyde dehydrogenase family.</text>
</comment>
<dbReference type="InterPro" id="IPR000534">
    <property type="entry name" value="Semialdehyde_DH_NAD-bd"/>
</dbReference>
<dbReference type="PIRSF" id="PIRSF000148">
    <property type="entry name" value="ASA_dh"/>
    <property type="match status" value="1"/>
</dbReference>
<reference evidence="3" key="1">
    <citation type="journal article" date="2021" name="PeerJ">
        <title>Extensive microbial diversity within the chicken gut microbiome revealed by metagenomics and culture.</title>
        <authorList>
            <person name="Gilroy R."/>
            <person name="Ravi A."/>
            <person name="Getino M."/>
            <person name="Pursley I."/>
            <person name="Horton D.L."/>
            <person name="Alikhan N.F."/>
            <person name="Baker D."/>
            <person name="Gharbi K."/>
            <person name="Hall N."/>
            <person name="Watson M."/>
            <person name="Adriaenssens E.M."/>
            <person name="Foster-Nyarko E."/>
            <person name="Jarju S."/>
            <person name="Secka A."/>
            <person name="Antonio M."/>
            <person name="Oren A."/>
            <person name="Chaudhuri R.R."/>
            <person name="La Ragione R."/>
            <person name="Hildebrand F."/>
            <person name="Pallen M.J."/>
        </authorList>
    </citation>
    <scope>NUCLEOTIDE SEQUENCE</scope>
    <source>
        <strain evidence="3">USASDec5-558</strain>
    </source>
</reference>